<accession>C4XE60</accession>
<reference evidence="4 5" key="1">
    <citation type="journal article" date="2009" name="Curr. Microbiol.">
        <title>Molecular cloning and expression of a novel cholinephosphotransferase involved in glycoglycerophospholipid biosynthesis of Mycoplasma fermentans.</title>
        <authorList>
            <person name="Ishida N."/>
            <person name="Irikura D."/>
            <person name="Matsuda K."/>
            <person name="Sato S."/>
            <person name="Asano K."/>
        </authorList>
    </citation>
    <scope>NUCLEOTIDE SEQUENCE [LARGE SCALE GENOMIC DNA]</scope>
    <source>
        <strain evidence="5">ATCC 19989 / NBRC 14854 / NCTC 10117 / PG18</strain>
    </source>
</reference>
<evidence type="ECO:0000256" key="1">
    <source>
        <dbReference type="ARBA" id="ARBA00008950"/>
    </source>
</evidence>
<sequence>MWIIFWFYFIILKEKIMEKEIKILVVSDIHGKKSIADKILKNEDYDYAISCGDHLLDKDYMISNFDYCVDGNNDIYFDKYCLNKPTLDFTLADYKFHVEHGHMIGDYWSLRTPNVLFDETKNIDCDFLICGHSHFPIYYKDVKTHKILLNPGSPSLPRWNSKPSYAIITIKNEKKYENVEVIFKEVNEKS</sequence>
<comment type="cofactor">
    <cofactor evidence="2">
        <name>a divalent metal cation</name>
        <dbReference type="ChEBI" id="CHEBI:60240"/>
    </cofactor>
</comment>
<dbReference type="InterPro" id="IPR000979">
    <property type="entry name" value="Phosphodiesterase_MJ0936/Vps29"/>
</dbReference>
<evidence type="ECO:0000259" key="3">
    <source>
        <dbReference type="Pfam" id="PF12850"/>
    </source>
</evidence>
<dbReference type="AlphaFoldDB" id="C4XE60"/>
<evidence type="ECO:0000313" key="5">
    <source>
        <dbReference type="Proteomes" id="UP000006810"/>
    </source>
</evidence>
<dbReference type="HOGENOM" id="CLU_063749_2_0_14"/>
<dbReference type="InterPro" id="IPR029052">
    <property type="entry name" value="Metallo-depent_PP-like"/>
</dbReference>
<dbReference type="KEGG" id="mfp:MBIO_0167"/>
<feature type="domain" description="Calcineurin-like phosphoesterase" evidence="3">
    <location>
        <begin position="22"/>
        <end position="172"/>
    </location>
</feature>
<keyword evidence="5" id="KW-1185">Reference proteome</keyword>
<gene>
    <name evidence="4" type="ordered locus">MBIO_0167</name>
</gene>
<dbReference type="NCBIfam" id="TIGR00040">
    <property type="entry name" value="yfcE"/>
    <property type="match status" value="1"/>
</dbReference>
<dbReference type="InterPro" id="IPR024654">
    <property type="entry name" value="Calcineurin-like_PHP_lpxH"/>
</dbReference>
<dbReference type="GO" id="GO:0046872">
    <property type="term" value="F:metal ion binding"/>
    <property type="evidence" value="ECO:0007669"/>
    <property type="project" value="UniProtKB-KW"/>
</dbReference>
<dbReference type="EMBL" id="AP009608">
    <property type="protein sequence ID" value="BAH69432.1"/>
    <property type="molecule type" value="Genomic_DNA"/>
</dbReference>
<comment type="similarity">
    <text evidence="1 2">Belongs to the metallophosphoesterase superfamily. YfcE family.</text>
</comment>
<name>C4XE60_MYCFP</name>
<dbReference type="PATRIC" id="fig|496833.3.peg.589"/>
<keyword evidence="2" id="KW-0479">Metal-binding</keyword>
<evidence type="ECO:0000313" key="4">
    <source>
        <dbReference type="EMBL" id="BAH69432.1"/>
    </source>
</evidence>
<proteinExistence type="inferred from homology"/>
<organism evidence="4 5">
    <name type="scientific">Mycoplasmopsis fermentans (strain ATCC 19989 / NBRC 14854 / NCTC 10117 / PG18)</name>
    <name type="common">Mycoplasma fermentans</name>
    <dbReference type="NCBI Taxonomy" id="496833"/>
    <lineage>
        <taxon>Bacteria</taxon>
        <taxon>Bacillati</taxon>
        <taxon>Mycoplasmatota</taxon>
        <taxon>Mycoplasmoidales</taxon>
        <taxon>Metamycoplasmataceae</taxon>
        <taxon>Mycoplasmopsis</taxon>
    </lineage>
</organism>
<dbReference type="EC" id="3.1.4.-" evidence="2"/>
<dbReference type="eggNOG" id="COG0622">
    <property type="taxonomic scope" value="Bacteria"/>
</dbReference>
<dbReference type="Gene3D" id="3.60.21.10">
    <property type="match status" value="1"/>
</dbReference>
<evidence type="ECO:0000256" key="2">
    <source>
        <dbReference type="RuleBase" id="RU362039"/>
    </source>
</evidence>
<protein>
    <recommendedName>
        <fullName evidence="2">Phosphoesterase</fullName>
        <ecNumber evidence="2">3.1.4.-</ecNumber>
    </recommendedName>
</protein>
<dbReference type="SUPFAM" id="SSF56300">
    <property type="entry name" value="Metallo-dependent phosphatases"/>
    <property type="match status" value="1"/>
</dbReference>
<dbReference type="GO" id="GO:0016787">
    <property type="term" value="F:hydrolase activity"/>
    <property type="evidence" value="ECO:0007669"/>
    <property type="project" value="UniProtKB-UniRule"/>
</dbReference>
<dbReference type="Proteomes" id="UP000006810">
    <property type="component" value="Chromosome"/>
</dbReference>
<dbReference type="Pfam" id="PF12850">
    <property type="entry name" value="Metallophos_2"/>
    <property type="match status" value="1"/>
</dbReference>